<evidence type="ECO:0000313" key="2">
    <source>
        <dbReference type="EMBL" id="TGG77671.1"/>
    </source>
</evidence>
<feature type="region of interest" description="Disordered" evidence="1">
    <location>
        <begin position="83"/>
        <end position="122"/>
    </location>
</feature>
<accession>A0A8H1L478</accession>
<feature type="compositionally biased region" description="Low complexity" evidence="1">
    <location>
        <begin position="94"/>
        <end position="104"/>
    </location>
</feature>
<sequence>MRPALRSALRARPNQAAASARSPVPRAKSAISSSSDTASAGAVDSSPARTSSMSFLKTYLQPALSRSSARIFSRARPCWCGWAARTRSGKGRRPSASGAGSGRPVANSPAGSHASSRISMSR</sequence>
<name>A0A8H1L478_9ACTN</name>
<gene>
    <name evidence="2" type="ORF">D8771_26715</name>
</gene>
<proteinExistence type="predicted"/>
<feature type="compositionally biased region" description="Low complexity" evidence="1">
    <location>
        <begin position="1"/>
        <end position="46"/>
    </location>
</feature>
<dbReference type="EMBL" id="RCIY01000090">
    <property type="protein sequence ID" value="TGG77671.1"/>
    <property type="molecule type" value="Genomic_DNA"/>
</dbReference>
<evidence type="ECO:0000256" key="1">
    <source>
        <dbReference type="SAM" id="MobiDB-lite"/>
    </source>
</evidence>
<evidence type="ECO:0000313" key="3">
    <source>
        <dbReference type="Proteomes" id="UP000298111"/>
    </source>
</evidence>
<organism evidence="2 3">
    <name type="scientific">Streptomyces albus</name>
    <dbReference type="NCBI Taxonomy" id="1888"/>
    <lineage>
        <taxon>Bacteria</taxon>
        <taxon>Bacillati</taxon>
        <taxon>Actinomycetota</taxon>
        <taxon>Actinomycetes</taxon>
        <taxon>Kitasatosporales</taxon>
        <taxon>Streptomycetaceae</taxon>
        <taxon>Streptomyces</taxon>
    </lineage>
</organism>
<dbReference type="Proteomes" id="UP000298111">
    <property type="component" value="Unassembled WGS sequence"/>
</dbReference>
<reference evidence="2 3" key="1">
    <citation type="submission" date="2018-10" db="EMBL/GenBank/DDBJ databases">
        <title>Isolation of pseudouridimycin from Streptomyces albus DSM 40763.</title>
        <authorList>
            <person name="Rosenqvist P."/>
            <person name="Metsae-Ketelae M."/>
            <person name="Virta P."/>
        </authorList>
    </citation>
    <scope>NUCLEOTIDE SEQUENCE [LARGE SCALE GENOMIC DNA]</scope>
    <source>
        <strain evidence="2 3">DSM 40763</strain>
    </source>
</reference>
<comment type="caution">
    <text evidence="2">The sequence shown here is derived from an EMBL/GenBank/DDBJ whole genome shotgun (WGS) entry which is preliminary data.</text>
</comment>
<feature type="region of interest" description="Disordered" evidence="1">
    <location>
        <begin position="1"/>
        <end position="52"/>
    </location>
</feature>
<protein>
    <submittedName>
        <fullName evidence="2">Uncharacterized protein</fullName>
    </submittedName>
</protein>
<feature type="compositionally biased region" description="Polar residues" evidence="1">
    <location>
        <begin position="109"/>
        <end position="122"/>
    </location>
</feature>
<dbReference type="AlphaFoldDB" id="A0A8H1L478"/>